<dbReference type="InterPro" id="IPR012337">
    <property type="entry name" value="RNaseH-like_sf"/>
</dbReference>
<evidence type="ECO:0000313" key="2">
    <source>
        <dbReference type="EMBL" id="PFX13582.1"/>
    </source>
</evidence>
<dbReference type="InterPro" id="IPR036397">
    <property type="entry name" value="RNaseH_sf"/>
</dbReference>
<proteinExistence type="predicted"/>
<evidence type="ECO:0000259" key="1">
    <source>
        <dbReference type="PROSITE" id="PS50994"/>
    </source>
</evidence>
<dbReference type="PANTHER" id="PTHR47331:SF1">
    <property type="entry name" value="GAG-LIKE PROTEIN"/>
    <property type="match status" value="1"/>
</dbReference>
<dbReference type="GO" id="GO:0015074">
    <property type="term" value="P:DNA integration"/>
    <property type="evidence" value="ECO:0007669"/>
    <property type="project" value="InterPro"/>
</dbReference>
<dbReference type="EMBL" id="LSMT01000940">
    <property type="protein sequence ID" value="PFX13582.1"/>
    <property type="molecule type" value="Genomic_DNA"/>
</dbReference>
<dbReference type="GO" id="GO:0003676">
    <property type="term" value="F:nucleic acid binding"/>
    <property type="evidence" value="ECO:0007669"/>
    <property type="project" value="InterPro"/>
</dbReference>
<keyword evidence="3" id="KW-1185">Reference proteome</keyword>
<dbReference type="Pfam" id="PF17921">
    <property type="entry name" value="Integrase_H2C2"/>
    <property type="match status" value="1"/>
</dbReference>
<organism evidence="2 3">
    <name type="scientific">Stylophora pistillata</name>
    <name type="common">Smooth cauliflower coral</name>
    <dbReference type="NCBI Taxonomy" id="50429"/>
    <lineage>
        <taxon>Eukaryota</taxon>
        <taxon>Metazoa</taxon>
        <taxon>Cnidaria</taxon>
        <taxon>Anthozoa</taxon>
        <taxon>Hexacorallia</taxon>
        <taxon>Scleractinia</taxon>
        <taxon>Astrocoeniina</taxon>
        <taxon>Pocilloporidae</taxon>
        <taxon>Stylophora</taxon>
    </lineage>
</organism>
<sequence length="434" mass="49955">MIGRRSCHNCGQMVDCRYIQGIMVTVGPLLSHSKWKLEASHPSADGRQRRFQDIVKHVQEESFGEELAILKRASSTPSSTPTSGEQNLKCQVKKSSNIVKLDPRMIHVLLCVLGTIANGPFQQRVKHSVILPKSHRIVPLIIRHYHPVSGHSGVEHVLSLMIEKFWIVGARTVVRRYLNTCVACKRRKALVGEQKMADFSRDRITPDKPPFTNVGVDCFGPFPIRRGRTEVKRYGVLYTFLVVRAVHIEVAHNPDTASFLNSFRRFVMRRGSPEMIMSDNGGNLVSGERELNRSIKEWNQENIANFLLQRNFQWVFNPPCGSHHDGPWERCIRTVRKVLNALVRQQVPDDEGLSTFMYEAESIVNSRPLTKVSEDVRDLEPLTPNHLLLLRFRLSLPPGIFVKKDIYSKRRWRQGQYLSDVFWLRWVKEYLTTL</sequence>
<protein>
    <recommendedName>
        <fullName evidence="1">Integrase catalytic domain-containing protein</fullName>
    </recommendedName>
</protein>
<dbReference type="SUPFAM" id="SSF53098">
    <property type="entry name" value="Ribonuclease H-like"/>
    <property type="match status" value="1"/>
</dbReference>
<dbReference type="STRING" id="50429.A0A2B4RBI0"/>
<dbReference type="Gene3D" id="3.30.420.10">
    <property type="entry name" value="Ribonuclease H-like superfamily/Ribonuclease H"/>
    <property type="match status" value="1"/>
</dbReference>
<evidence type="ECO:0000313" key="3">
    <source>
        <dbReference type="Proteomes" id="UP000225706"/>
    </source>
</evidence>
<dbReference type="InterPro" id="IPR001584">
    <property type="entry name" value="Integrase_cat-core"/>
</dbReference>
<dbReference type="Proteomes" id="UP000225706">
    <property type="component" value="Unassembled WGS sequence"/>
</dbReference>
<name>A0A2B4RBI0_STYPI</name>
<dbReference type="Gene3D" id="1.10.340.70">
    <property type="match status" value="1"/>
</dbReference>
<gene>
    <name evidence="2" type="ORF">AWC38_SpisGene22323</name>
</gene>
<dbReference type="AlphaFoldDB" id="A0A2B4RBI0"/>
<dbReference type="OrthoDB" id="10061848at2759"/>
<feature type="domain" description="Integrase catalytic" evidence="1">
    <location>
        <begin position="205"/>
        <end position="392"/>
    </location>
</feature>
<dbReference type="InterPro" id="IPR041588">
    <property type="entry name" value="Integrase_H2C2"/>
</dbReference>
<comment type="caution">
    <text evidence="2">The sequence shown here is derived from an EMBL/GenBank/DDBJ whole genome shotgun (WGS) entry which is preliminary data.</text>
</comment>
<dbReference type="PANTHER" id="PTHR47331">
    <property type="entry name" value="PHD-TYPE DOMAIN-CONTAINING PROTEIN"/>
    <property type="match status" value="1"/>
</dbReference>
<accession>A0A2B4RBI0</accession>
<reference evidence="3" key="1">
    <citation type="journal article" date="2017" name="bioRxiv">
        <title>Comparative analysis of the genomes of Stylophora pistillata and Acropora digitifera provides evidence for extensive differences between species of corals.</title>
        <authorList>
            <person name="Voolstra C.R."/>
            <person name="Li Y."/>
            <person name="Liew Y.J."/>
            <person name="Baumgarten S."/>
            <person name="Zoccola D."/>
            <person name="Flot J.-F."/>
            <person name="Tambutte S."/>
            <person name="Allemand D."/>
            <person name="Aranda M."/>
        </authorList>
    </citation>
    <scope>NUCLEOTIDE SEQUENCE [LARGE SCALE GENOMIC DNA]</scope>
</reference>
<dbReference type="PROSITE" id="PS50994">
    <property type="entry name" value="INTEGRASE"/>
    <property type="match status" value="1"/>
</dbReference>